<sequence>MYNRHKSDEKRPISVRQRGWGIPVRPPAVIDEALFGDHRRKG</sequence>
<dbReference type="EMBL" id="LQYT01000037">
    <property type="protein sequence ID" value="KYD19922.1"/>
    <property type="molecule type" value="Genomic_DNA"/>
</dbReference>
<accession>A0A150M6T4</accession>
<protein>
    <submittedName>
        <fullName evidence="1">Uncharacterized protein</fullName>
    </submittedName>
</protein>
<dbReference type="AlphaFoldDB" id="A0A150M6T4"/>
<dbReference type="Proteomes" id="UP000075683">
    <property type="component" value="Unassembled WGS sequence"/>
</dbReference>
<organism evidence="1 2">
    <name type="scientific">Caldibacillus debilis</name>
    <dbReference type="NCBI Taxonomy" id="301148"/>
    <lineage>
        <taxon>Bacteria</taxon>
        <taxon>Bacillati</taxon>
        <taxon>Bacillota</taxon>
        <taxon>Bacilli</taxon>
        <taxon>Bacillales</taxon>
        <taxon>Bacillaceae</taxon>
        <taxon>Caldibacillus</taxon>
    </lineage>
</organism>
<name>A0A150M6T4_9BACI</name>
<gene>
    <name evidence="1" type="ORF">B4135_0821</name>
</gene>
<dbReference type="STRING" id="301148.B4135_0821"/>
<evidence type="ECO:0000313" key="2">
    <source>
        <dbReference type="Proteomes" id="UP000075683"/>
    </source>
</evidence>
<proteinExistence type="predicted"/>
<reference evidence="1 2" key="1">
    <citation type="submission" date="2016-01" db="EMBL/GenBank/DDBJ databases">
        <title>Draft Genome Sequences of Seven Thermophilic Sporeformers Isolated from Foods.</title>
        <authorList>
            <person name="Berendsen E.M."/>
            <person name="Wells-Bennik M.H."/>
            <person name="Krawcyk A.O."/>
            <person name="De Jong A."/>
            <person name="Holsappel S."/>
            <person name="Eijlander R.T."/>
            <person name="Kuipers O.P."/>
        </authorList>
    </citation>
    <scope>NUCLEOTIDE SEQUENCE [LARGE SCALE GENOMIC DNA]</scope>
    <source>
        <strain evidence="1 2">B4135</strain>
    </source>
</reference>
<evidence type="ECO:0000313" key="1">
    <source>
        <dbReference type="EMBL" id="KYD19922.1"/>
    </source>
</evidence>
<comment type="caution">
    <text evidence="1">The sequence shown here is derived from an EMBL/GenBank/DDBJ whole genome shotgun (WGS) entry which is preliminary data.</text>
</comment>